<sequence length="1000" mass="113587">YLSEVLLLEGRGEHAQVILCPRCTRGTADHRCRHCFGGGELLCSECIVLAHSQLPFHQIELWTGHMFQRKTLKDLGLRIQLGHWHGVNRGVCAVPLPATGDDFVIVDIHGVHDVALDYCGCGTGGHPTVQLLRAHLWPATSTNPKTAATFAVLRQYHVMSFESKCSGLEFYRSLERQNDNLSYKRAQKSKKQKDRYHEFLRMTRQWRHVRMLKRAARGHDPLGIANTKPGECALLCPACPHPGKNLSPGWENAPADKAFLYALFLAMDANFRLKRKDVSTEEKDPGLCKGWAFFCDVEAYMKHVKKHWNQKQDRSHCVAHDAVDKPDREARGTASSGIGAVDCARHNMKRPLAVGDLQLGERYLNMDYMFFRSVAGSELRRLFVSYDIACQWHIHVWDRMRAYRDVDITFDGDRFVTFLIPKFHLPAHIEACNLKFSFNLTRDVGQTDGEAPERGWANANPLARSTKEMGPGSRRDTLDDHFNDWNHKRIIALGRSIKTENAVPEMVNTERALQDLEESLGSAVVKDWEAMAVVWEADSTSPNPFETIRKDLHVAKVRAELAEEAAAREVAGKEDPSSVRGDMHVTELMGMGMQLEDQQRVLGSDIASTGLHPTDSQRRAMIERTSKLRRKIFAWVELQTKFFPGLKNVRELEDEARARVAETQAVPGVAVSDIKLWLPSAIAAAPWIQDVSVRTEVQQHEYRLRVGQAEEALHEVRRLLLVRTHVYQLKDEHARGVRANMRSQDKIDTLNDQTRRSADQYRAARVALVALGRVLNRNEWERTLLELKPDDVRGLPQSKFHDPERKKKKRRRRKKRRVERPASWIWTTSGTQYDPGDGAAMNEAVRIEWAKVRARRLRWREEVDLLEEEMGRVIRFFFWRAEEWKAQVGRKNLAEGPQLEGETAYALRQAAVQMRLAESCAEEWEDLPDLIRRGRAGELEEGDIPDDAEDTGDAEDEGPDGDSDDGDDDAHESEGEGDEAVPPPSGAAIKPAYVDEVLAM</sequence>
<feature type="compositionally biased region" description="Basic residues" evidence="1">
    <location>
        <begin position="806"/>
        <end position="818"/>
    </location>
</feature>
<gene>
    <name evidence="3" type="ORF">B0H16DRAFT_1335435</name>
</gene>
<feature type="non-terminal residue" evidence="3">
    <location>
        <position position="1000"/>
    </location>
</feature>
<name>A0AAD7HJK1_9AGAR</name>
<feature type="region of interest" description="Disordered" evidence="1">
    <location>
        <begin position="449"/>
        <end position="478"/>
    </location>
</feature>
<dbReference type="Proteomes" id="UP001215598">
    <property type="component" value="Unassembled WGS sequence"/>
</dbReference>
<reference evidence="3" key="1">
    <citation type="submission" date="2023-03" db="EMBL/GenBank/DDBJ databases">
        <title>Massive genome expansion in bonnet fungi (Mycena s.s.) driven by repeated elements and novel gene families across ecological guilds.</title>
        <authorList>
            <consortium name="Lawrence Berkeley National Laboratory"/>
            <person name="Harder C.B."/>
            <person name="Miyauchi S."/>
            <person name="Viragh M."/>
            <person name="Kuo A."/>
            <person name="Thoen E."/>
            <person name="Andreopoulos B."/>
            <person name="Lu D."/>
            <person name="Skrede I."/>
            <person name="Drula E."/>
            <person name="Henrissat B."/>
            <person name="Morin E."/>
            <person name="Kohler A."/>
            <person name="Barry K."/>
            <person name="LaButti K."/>
            <person name="Morin E."/>
            <person name="Salamov A."/>
            <person name="Lipzen A."/>
            <person name="Mereny Z."/>
            <person name="Hegedus B."/>
            <person name="Baldrian P."/>
            <person name="Stursova M."/>
            <person name="Weitz H."/>
            <person name="Taylor A."/>
            <person name="Grigoriev I.V."/>
            <person name="Nagy L.G."/>
            <person name="Martin F."/>
            <person name="Kauserud H."/>
        </authorList>
    </citation>
    <scope>NUCLEOTIDE SEQUENCE</scope>
    <source>
        <strain evidence="3">CBHHK182m</strain>
    </source>
</reference>
<dbReference type="Pfam" id="PF18803">
    <property type="entry name" value="CxC2"/>
    <property type="match status" value="1"/>
</dbReference>
<dbReference type="InterPro" id="IPR041457">
    <property type="entry name" value="CxC2_KDZ-assoc"/>
</dbReference>
<dbReference type="CDD" id="cd19757">
    <property type="entry name" value="Bbox1"/>
    <property type="match status" value="1"/>
</dbReference>
<evidence type="ECO:0000313" key="3">
    <source>
        <dbReference type="EMBL" id="KAJ7721290.1"/>
    </source>
</evidence>
<dbReference type="PANTHER" id="PTHR33096:SF1">
    <property type="entry name" value="CXC1-LIKE CYSTEINE CLUSTER ASSOCIATED WITH KDZ TRANSPOSASES DOMAIN-CONTAINING PROTEIN"/>
    <property type="match status" value="1"/>
</dbReference>
<feature type="region of interest" description="Disordered" evidence="1">
    <location>
        <begin position="936"/>
        <end position="1000"/>
    </location>
</feature>
<evidence type="ECO:0000313" key="4">
    <source>
        <dbReference type="Proteomes" id="UP001215598"/>
    </source>
</evidence>
<dbReference type="AlphaFoldDB" id="A0AAD7HJK1"/>
<organism evidence="3 4">
    <name type="scientific">Mycena metata</name>
    <dbReference type="NCBI Taxonomy" id="1033252"/>
    <lineage>
        <taxon>Eukaryota</taxon>
        <taxon>Fungi</taxon>
        <taxon>Dikarya</taxon>
        <taxon>Basidiomycota</taxon>
        <taxon>Agaricomycotina</taxon>
        <taxon>Agaricomycetes</taxon>
        <taxon>Agaricomycetidae</taxon>
        <taxon>Agaricales</taxon>
        <taxon>Marasmiineae</taxon>
        <taxon>Mycenaceae</taxon>
        <taxon>Mycena</taxon>
    </lineage>
</organism>
<keyword evidence="4" id="KW-1185">Reference proteome</keyword>
<accession>A0AAD7HJK1</accession>
<protein>
    <recommendedName>
        <fullName evidence="2">CxC2-like cysteine cluster KDZ transposase-associated domain-containing protein</fullName>
    </recommendedName>
</protein>
<proteinExistence type="predicted"/>
<evidence type="ECO:0000256" key="1">
    <source>
        <dbReference type="SAM" id="MobiDB-lite"/>
    </source>
</evidence>
<feature type="region of interest" description="Disordered" evidence="1">
    <location>
        <begin position="795"/>
        <end position="819"/>
    </location>
</feature>
<feature type="domain" description="CxC2-like cysteine cluster KDZ transposase-associated" evidence="2">
    <location>
        <begin position="72"/>
        <end position="181"/>
    </location>
</feature>
<dbReference type="InterPro" id="IPR040521">
    <property type="entry name" value="KDZ"/>
</dbReference>
<feature type="compositionally biased region" description="Acidic residues" evidence="1">
    <location>
        <begin position="939"/>
        <end position="979"/>
    </location>
</feature>
<dbReference type="EMBL" id="JARKIB010000231">
    <property type="protein sequence ID" value="KAJ7721290.1"/>
    <property type="molecule type" value="Genomic_DNA"/>
</dbReference>
<dbReference type="Pfam" id="PF18758">
    <property type="entry name" value="KDZ"/>
    <property type="match status" value="1"/>
</dbReference>
<feature type="compositionally biased region" description="Basic and acidic residues" evidence="1">
    <location>
        <begin position="795"/>
        <end position="805"/>
    </location>
</feature>
<comment type="caution">
    <text evidence="3">The sequence shown here is derived from an EMBL/GenBank/DDBJ whole genome shotgun (WGS) entry which is preliminary data.</text>
</comment>
<dbReference type="PANTHER" id="PTHR33096">
    <property type="entry name" value="CXC2 DOMAIN-CONTAINING PROTEIN"/>
    <property type="match status" value="1"/>
</dbReference>
<evidence type="ECO:0000259" key="2">
    <source>
        <dbReference type="Pfam" id="PF18803"/>
    </source>
</evidence>